<name>A0A9P4XU64_CRYP1</name>
<feature type="region of interest" description="Disordered" evidence="1">
    <location>
        <begin position="59"/>
        <end position="83"/>
    </location>
</feature>
<gene>
    <name evidence="2" type="ORF">M406DRAFT_57135</name>
</gene>
<dbReference type="Proteomes" id="UP000803844">
    <property type="component" value="Unassembled WGS sequence"/>
</dbReference>
<protein>
    <submittedName>
        <fullName evidence="2">Uncharacterized protein</fullName>
    </submittedName>
</protein>
<dbReference type="AlphaFoldDB" id="A0A9P4XU64"/>
<evidence type="ECO:0000256" key="1">
    <source>
        <dbReference type="SAM" id="MobiDB-lite"/>
    </source>
</evidence>
<dbReference type="GeneID" id="63841708"/>
<keyword evidence="3" id="KW-1185">Reference proteome</keyword>
<evidence type="ECO:0000313" key="2">
    <source>
        <dbReference type="EMBL" id="KAF3761038.1"/>
    </source>
</evidence>
<accession>A0A9P4XU64</accession>
<dbReference type="RefSeq" id="XP_040772017.1">
    <property type="nucleotide sequence ID" value="XM_040924579.1"/>
</dbReference>
<evidence type="ECO:0000313" key="3">
    <source>
        <dbReference type="Proteomes" id="UP000803844"/>
    </source>
</evidence>
<organism evidence="2 3">
    <name type="scientific">Cryphonectria parasitica (strain ATCC 38755 / EP155)</name>
    <dbReference type="NCBI Taxonomy" id="660469"/>
    <lineage>
        <taxon>Eukaryota</taxon>
        <taxon>Fungi</taxon>
        <taxon>Dikarya</taxon>
        <taxon>Ascomycota</taxon>
        <taxon>Pezizomycotina</taxon>
        <taxon>Sordariomycetes</taxon>
        <taxon>Sordariomycetidae</taxon>
        <taxon>Diaporthales</taxon>
        <taxon>Cryphonectriaceae</taxon>
        <taxon>Cryphonectria-Endothia species complex</taxon>
        <taxon>Cryphonectria</taxon>
    </lineage>
</organism>
<dbReference type="EMBL" id="MU032352">
    <property type="protein sequence ID" value="KAF3761038.1"/>
    <property type="molecule type" value="Genomic_DNA"/>
</dbReference>
<sequence length="83" mass="9933">MWLSEEGVYTHCTIRPDDPVRIGGNGKMWCRHTLPRFMGVRDTRETSHRDLSRNFKSQSFRRKTPGEEECKMMSRPSYRRISR</sequence>
<reference evidence="2" key="1">
    <citation type="journal article" date="2020" name="Phytopathology">
        <title>Genome sequence of the chestnut blight fungus Cryphonectria parasitica EP155: A fundamental resource for an archetypical invasive plant pathogen.</title>
        <authorList>
            <person name="Crouch J.A."/>
            <person name="Dawe A."/>
            <person name="Aerts A."/>
            <person name="Barry K."/>
            <person name="Churchill A.C.L."/>
            <person name="Grimwood J."/>
            <person name="Hillman B."/>
            <person name="Milgroom M.G."/>
            <person name="Pangilinan J."/>
            <person name="Smith M."/>
            <person name="Salamov A."/>
            <person name="Schmutz J."/>
            <person name="Yadav J."/>
            <person name="Grigoriev I.V."/>
            <person name="Nuss D."/>
        </authorList>
    </citation>
    <scope>NUCLEOTIDE SEQUENCE</scope>
    <source>
        <strain evidence="2">EP155</strain>
    </source>
</reference>
<comment type="caution">
    <text evidence="2">The sequence shown here is derived from an EMBL/GenBank/DDBJ whole genome shotgun (WGS) entry which is preliminary data.</text>
</comment>
<proteinExistence type="predicted"/>